<dbReference type="OrthoDB" id="1716493at2759"/>
<dbReference type="AlphaFoldDB" id="A0A438IF84"/>
<gene>
    <name evidence="2" type="ORF">CK203_028784</name>
</gene>
<feature type="region of interest" description="Disordered" evidence="1">
    <location>
        <begin position="1"/>
        <end position="35"/>
    </location>
</feature>
<evidence type="ECO:0000256" key="1">
    <source>
        <dbReference type="SAM" id="MobiDB-lite"/>
    </source>
</evidence>
<comment type="caution">
    <text evidence="2">The sequence shown here is derived from an EMBL/GenBank/DDBJ whole genome shotgun (WGS) entry which is preliminary data.</text>
</comment>
<protein>
    <submittedName>
        <fullName evidence="2">Uncharacterized protein</fullName>
    </submittedName>
</protein>
<organism evidence="2 3">
    <name type="scientific">Vitis vinifera</name>
    <name type="common">Grape</name>
    <dbReference type="NCBI Taxonomy" id="29760"/>
    <lineage>
        <taxon>Eukaryota</taxon>
        <taxon>Viridiplantae</taxon>
        <taxon>Streptophyta</taxon>
        <taxon>Embryophyta</taxon>
        <taxon>Tracheophyta</taxon>
        <taxon>Spermatophyta</taxon>
        <taxon>Magnoliopsida</taxon>
        <taxon>eudicotyledons</taxon>
        <taxon>Gunneridae</taxon>
        <taxon>Pentapetalae</taxon>
        <taxon>rosids</taxon>
        <taxon>Vitales</taxon>
        <taxon>Vitaceae</taxon>
        <taxon>Viteae</taxon>
        <taxon>Vitis</taxon>
    </lineage>
</organism>
<dbReference type="EMBL" id="QGNW01000114">
    <property type="protein sequence ID" value="RVW95400.1"/>
    <property type="molecule type" value="Genomic_DNA"/>
</dbReference>
<accession>A0A438IF84</accession>
<dbReference type="GO" id="GO:0045017">
    <property type="term" value="P:glycerolipid biosynthetic process"/>
    <property type="evidence" value="ECO:0007669"/>
    <property type="project" value="InterPro"/>
</dbReference>
<dbReference type="GO" id="GO:0008374">
    <property type="term" value="F:O-acyltransferase activity"/>
    <property type="evidence" value="ECO:0007669"/>
    <property type="project" value="InterPro"/>
</dbReference>
<reference evidence="2 3" key="1">
    <citation type="journal article" date="2018" name="PLoS Genet.">
        <title>Population sequencing reveals clonal diversity and ancestral inbreeding in the grapevine cultivar Chardonnay.</title>
        <authorList>
            <person name="Roach M.J."/>
            <person name="Johnson D.L."/>
            <person name="Bohlmann J."/>
            <person name="van Vuuren H.J."/>
            <person name="Jones S.J."/>
            <person name="Pretorius I.S."/>
            <person name="Schmidt S.A."/>
            <person name="Borneman A.R."/>
        </authorList>
    </citation>
    <scope>NUCLEOTIDE SEQUENCE [LARGE SCALE GENOMIC DNA]</scope>
    <source>
        <strain evidence="3">cv. Chardonnay</strain>
        <tissue evidence="2">Leaf</tissue>
    </source>
</reference>
<evidence type="ECO:0000313" key="2">
    <source>
        <dbReference type="EMBL" id="RVW95400.1"/>
    </source>
</evidence>
<dbReference type="Proteomes" id="UP000288805">
    <property type="component" value="Unassembled WGS sequence"/>
</dbReference>
<dbReference type="PANTHER" id="PTHR31650:SF74">
    <property type="entry name" value="O-ACYLTRANSFERASE WSD1-LIKE"/>
    <property type="match status" value="1"/>
</dbReference>
<dbReference type="InterPro" id="IPR045034">
    <property type="entry name" value="O-acyltransferase_WSD1-like"/>
</dbReference>
<dbReference type="PANTHER" id="PTHR31650">
    <property type="entry name" value="O-ACYLTRANSFERASE (WSD1-LIKE) FAMILY PROTEIN"/>
    <property type="match status" value="1"/>
</dbReference>
<proteinExistence type="predicted"/>
<name>A0A438IF84_VITVI</name>
<sequence length="88" mass="9883">MESLRWRGPTLKPIRTKREGEEGEQESAEGEPLSPASIMFHQPGFNVYNIVVLGCQTSISVDVVKARLMETLVKHPRFCSLQVTAQKN</sequence>
<evidence type="ECO:0000313" key="3">
    <source>
        <dbReference type="Proteomes" id="UP000288805"/>
    </source>
</evidence>